<sequence>MTTPVRSPCVSICALDENDVCVGCYRSGEEISRWGRYSDDERRAVLQKVAAREQDAMNFTPVKAD</sequence>
<dbReference type="PANTHER" id="PTHR35175">
    <property type="entry name" value="DUF1289 DOMAIN-CONTAINING PROTEIN"/>
    <property type="match status" value="1"/>
</dbReference>
<dbReference type="PANTHER" id="PTHR35175:SF2">
    <property type="entry name" value="DUF1289 DOMAIN-CONTAINING PROTEIN"/>
    <property type="match status" value="1"/>
</dbReference>
<organism evidence="1 2">
    <name type="scientific">Thalassolituus hydrocarboniclasticus</name>
    <dbReference type="NCBI Taxonomy" id="2742796"/>
    <lineage>
        <taxon>Bacteria</taxon>
        <taxon>Pseudomonadati</taxon>
        <taxon>Pseudomonadota</taxon>
        <taxon>Gammaproteobacteria</taxon>
        <taxon>Oceanospirillales</taxon>
        <taxon>Oceanospirillaceae</taxon>
        <taxon>Thalassolituus</taxon>
    </lineage>
</organism>
<dbReference type="EMBL" id="CP054475">
    <property type="protein sequence ID" value="UXD87248.1"/>
    <property type="molecule type" value="Genomic_DNA"/>
</dbReference>
<dbReference type="Proteomes" id="UP001065322">
    <property type="component" value="Chromosome"/>
</dbReference>
<proteinExistence type="predicted"/>
<dbReference type="Pfam" id="PF06945">
    <property type="entry name" value="DUF1289"/>
    <property type="match status" value="1"/>
</dbReference>
<evidence type="ECO:0000313" key="1">
    <source>
        <dbReference type="EMBL" id="UXD87248.1"/>
    </source>
</evidence>
<protein>
    <submittedName>
        <fullName evidence="1">DUF1289 domain-containing protein</fullName>
    </submittedName>
</protein>
<name>A0ABY6AAK8_9GAMM</name>
<gene>
    <name evidence="1" type="ORF">HUF19_07305</name>
</gene>
<dbReference type="RefSeq" id="WP_145469012.1">
    <property type="nucleotide sequence ID" value="NZ_CP054475.1"/>
</dbReference>
<accession>A0ABY6AAK8</accession>
<dbReference type="InterPro" id="IPR010710">
    <property type="entry name" value="DUF1289"/>
</dbReference>
<reference evidence="2" key="1">
    <citation type="submission" date="2020-06" db="EMBL/GenBank/DDBJ databases">
        <title>Thalassolituus marinus alknpb1M-1, a hydrocarbon-degrading bacterium isolated from the deep-sea overlying water using an in-situ strategy from the South China Sea basin.</title>
        <authorList>
            <person name="Dong C."/>
            <person name="Chen Y."/>
            <person name="Shao Z."/>
        </authorList>
    </citation>
    <scope>NUCLEOTIDE SEQUENCE [LARGE SCALE GENOMIC DNA]</scope>
    <source>
        <strain evidence="2">alknpb1M-1</strain>
    </source>
</reference>
<evidence type="ECO:0000313" key="2">
    <source>
        <dbReference type="Proteomes" id="UP001065322"/>
    </source>
</evidence>
<keyword evidence="2" id="KW-1185">Reference proteome</keyword>